<evidence type="ECO:0000256" key="12">
    <source>
        <dbReference type="ARBA" id="ARBA00047816"/>
    </source>
</evidence>
<evidence type="ECO:0000256" key="10">
    <source>
        <dbReference type="ARBA" id="ARBA00031366"/>
    </source>
</evidence>
<comment type="similarity">
    <text evidence="3">Belongs to the cytochrome c oxidase bacterial subunit CtaF family.</text>
</comment>
<comment type="function">
    <text evidence="1">Part of cytochrome c oxidase, its function is unknown.</text>
</comment>
<dbReference type="Proteomes" id="UP000590749">
    <property type="component" value="Unassembled WGS sequence"/>
</dbReference>
<evidence type="ECO:0000256" key="4">
    <source>
        <dbReference type="ARBA" id="ARBA00012949"/>
    </source>
</evidence>
<proteinExistence type="inferred from homology"/>
<keyword evidence="6 13" id="KW-0812">Transmembrane</keyword>
<evidence type="ECO:0000256" key="9">
    <source>
        <dbReference type="ARBA" id="ARBA00023136"/>
    </source>
</evidence>
<comment type="catalytic activity">
    <reaction evidence="12">
        <text>4 Fe(II)-[cytochrome c] + O2 + 8 H(+)(in) = 4 Fe(III)-[cytochrome c] + 2 H2O + 4 H(+)(out)</text>
        <dbReference type="Rhea" id="RHEA:11436"/>
        <dbReference type="Rhea" id="RHEA-COMP:10350"/>
        <dbReference type="Rhea" id="RHEA-COMP:14399"/>
        <dbReference type="ChEBI" id="CHEBI:15377"/>
        <dbReference type="ChEBI" id="CHEBI:15378"/>
        <dbReference type="ChEBI" id="CHEBI:15379"/>
        <dbReference type="ChEBI" id="CHEBI:29033"/>
        <dbReference type="ChEBI" id="CHEBI:29034"/>
        <dbReference type="EC" id="7.1.1.9"/>
    </reaction>
</comment>
<dbReference type="EMBL" id="JACHXF010000022">
    <property type="protein sequence ID" value="MBB3099948.1"/>
    <property type="molecule type" value="Genomic_DNA"/>
</dbReference>
<keyword evidence="15" id="KW-1185">Reference proteome</keyword>
<keyword evidence="5" id="KW-1003">Cell membrane</keyword>
<dbReference type="PIRSF" id="PIRSF017385">
    <property type="entry name" value="CtaF"/>
    <property type="match status" value="1"/>
</dbReference>
<dbReference type="GO" id="GO:0005886">
    <property type="term" value="C:plasma membrane"/>
    <property type="evidence" value="ECO:0007669"/>
    <property type="project" value="UniProtKB-SubCell"/>
</dbReference>
<dbReference type="InterPro" id="IPR021050">
    <property type="entry name" value="Cyt_c_oxidase_su4_actinobac"/>
</dbReference>
<evidence type="ECO:0000256" key="7">
    <source>
        <dbReference type="ARBA" id="ARBA00022967"/>
    </source>
</evidence>
<dbReference type="AlphaFoldDB" id="A0A7W5APA5"/>
<sequence>MRTEYKIFAAVAVFLFGAAAVYGLYTLNTGNASGTADGYEGGTEWVGVVALILSGLLCSMCAGFFWFVARRIDLRPEDREDGEIAEGAGEVGFFSPGSYWPFGIALAAAVAGIGLVFWMWWLLAFGLVCVIFASCGLLFEYYSGTRHPEAHL</sequence>
<keyword evidence="8 13" id="KW-1133">Transmembrane helix</keyword>
<dbReference type="GO" id="GO:0022900">
    <property type="term" value="P:electron transport chain"/>
    <property type="evidence" value="ECO:0007669"/>
    <property type="project" value="InterPro"/>
</dbReference>
<dbReference type="RefSeq" id="WP_183226024.1">
    <property type="nucleotide sequence ID" value="NZ_BMPW01000012.1"/>
</dbReference>
<feature type="transmembrane region" description="Helical" evidence="13">
    <location>
        <begin position="7"/>
        <end position="25"/>
    </location>
</feature>
<evidence type="ECO:0000313" key="15">
    <source>
        <dbReference type="Proteomes" id="UP000590749"/>
    </source>
</evidence>
<keyword evidence="9 13" id="KW-0472">Membrane</keyword>
<evidence type="ECO:0000256" key="11">
    <source>
        <dbReference type="ARBA" id="ARBA00031401"/>
    </source>
</evidence>
<keyword evidence="7" id="KW-1278">Translocase</keyword>
<dbReference type="EC" id="7.1.1.9" evidence="4"/>
<organism evidence="14 15">
    <name type="scientific">Actinoplanes campanulatus</name>
    <dbReference type="NCBI Taxonomy" id="113559"/>
    <lineage>
        <taxon>Bacteria</taxon>
        <taxon>Bacillati</taxon>
        <taxon>Actinomycetota</taxon>
        <taxon>Actinomycetes</taxon>
        <taxon>Micromonosporales</taxon>
        <taxon>Micromonosporaceae</taxon>
        <taxon>Actinoplanes</taxon>
    </lineage>
</organism>
<feature type="transmembrane region" description="Helical" evidence="13">
    <location>
        <begin position="124"/>
        <end position="142"/>
    </location>
</feature>
<reference evidence="14 15" key="1">
    <citation type="submission" date="2020-08" db="EMBL/GenBank/DDBJ databases">
        <title>Genomic Encyclopedia of Type Strains, Phase III (KMG-III): the genomes of soil and plant-associated and newly described type strains.</title>
        <authorList>
            <person name="Whitman W."/>
        </authorList>
    </citation>
    <scope>NUCLEOTIDE SEQUENCE [LARGE SCALE GENOMIC DNA]</scope>
    <source>
        <strain evidence="14 15">CECT 3287</strain>
    </source>
</reference>
<comment type="caution">
    <text evidence="14">The sequence shown here is derived from an EMBL/GenBank/DDBJ whole genome shotgun (WGS) entry which is preliminary data.</text>
</comment>
<evidence type="ECO:0000313" key="14">
    <source>
        <dbReference type="EMBL" id="MBB3099948.1"/>
    </source>
</evidence>
<dbReference type="GO" id="GO:0004129">
    <property type="term" value="F:cytochrome-c oxidase activity"/>
    <property type="evidence" value="ECO:0007669"/>
    <property type="project" value="UniProtKB-EC"/>
</dbReference>
<evidence type="ECO:0000256" key="3">
    <source>
        <dbReference type="ARBA" id="ARBA00006870"/>
    </source>
</evidence>
<evidence type="ECO:0000256" key="2">
    <source>
        <dbReference type="ARBA" id="ARBA00004651"/>
    </source>
</evidence>
<feature type="transmembrane region" description="Helical" evidence="13">
    <location>
        <begin position="45"/>
        <end position="69"/>
    </location>
</feature>
<evidence type="ECO:0000256" key="13">
    <source>
        <dbReference type="SAM" id="Phobius"/>
    </source>
</evidence>
<gene>
    <name evidence="14" type="ORF">FHR83_007666</name>
</gene>
<dbReference type="Pfam" id="PF12270">
    <property type="entry name" value="Cyt_c_ox_IV"/>
    <property type="match status" value="1"/>
</dbReference>
<evidence type="ECO:0000256" key="5">
    <source>
        <dbReference type="ARBA" id="ARBA00022475"/>
    </source>
</evidence>
<evidence type="ECO:0000256" key="6">
    <source>
        <dbReference type="ARBA" id="ARBA00022692"/>
    </source>
</evidence>
<evidence type="ECO:0000256" key="8">
    <source>
        <dbReference type="ARBA" id="ARBA00022989"/>
    </source>
</evidence>
<evidence type="ECO:0000256" key="1">
    <source>
        <dbReference type="ARBA" id="ARBA00002536"/>
    </source>
</evidence>
<name>A0A7W5APA5_9ACTN</name>
<protein>
    <recommendedName>
        <fullName evidence="4">cytochrome-c oxidase</fullName>
        <ecNumber evidence="4">7.1.1.9</ecNumber>
    </recommendedName>
    <alternativeName>
        <fullName evidence="11">Cytochrome aa3 subunit 4</fullName>
    </alternativeName>
    <alternativeName>
        <fullName evidence="10">Cytochrome c oxidase polypeptide IV</fullName>
    </alternativeName>
</protein>
<feature type="transmembrane region" description="Helical" evidence="13">
    <location>
        <begin position="99"/>
        <end position="118"/>
    </location>
</feature>
<accession>A0A7W5APA5</accession>
<comment type="subcellular location">
    <subcellularLocation>
        <location evidence="2">Cell membrane</location>
        <topology evidence="2">Multi-pass membrane protein</topology>
    </subcellularLocation>
</comment>